<name>A0A5C3NXP8_9APHY</name>
<dbReference type="InParanoid" id="A0A5C3NXP8"/>
<organism evidence="1 2">
    <name type="scientific">Polyporus arcularius HHB13444</name>
    <dbReference type="NCBI Taxonomy" id="1314778"/>
    <lineage>
        <taxon>Eukaryota</taxon>
        <taxon>Fungi</taxon>
        <taxon>Dikarya</taxon>
        <taxon>Basidiomycota</taxon>
        <taxon>Agaricomycotina</taxon>
        <taxon>Agaricomycetes</taxon>
        <taxon>Polyporales</taxon>
        <taxon>Polyporaceae</taxon>
        <taxon>Polyporus</taxon>
    </lineage>
</organism>
<sequence length="124" mass="14247">MAAVSVLHKGGGASHELYLLRRRRTIRVPELGMCSEPLPWSLAYRSRTIQRRAANGMSLARRFETRRVELDYTRGKQLRWAMRDDDVSQFYSNLPGGSDERCRLRAQRLARRVCPAASTLRSVV</sequence>
<proteinExistence type="predicted"/>
<dbReference type="Proteomes" id="UP000308197">
    <property type="component" value="Unassembled WGS sequence"/>
</dbReference>
<evidence type="ECO:0000313" key="1">
    <source>
        <dbReference type="EMBL" id="TFK78273.1"/>
    </source>
</evidence>
<dbReference type="AlphaFoldDB" id="A0A5C3NXP8"/>
<reference evidence="1 2" key="1">
    <citation type="journal article" date="2019" name="Nat. Ecol. Evol.">
        <title>Megaphylogeny resolves global patterns of mushroom evolution.</title>
        <authorList>
            <person name="Varga T."/>
            <person name="Krizsan K."/>
            <person name="Foldi C."/>
            <person name="Dima B."/>
            <person name="Sanchez-Garcia M."/>
            <person name="Sanchez-Ramirez S."/>
            <person name="Szollosi G.J."/>
            <person name="Szarkandi J.G."/>
            <person name="Papp V."/>
            <person name="Albert L."/>
            <person name="Andreopoulos W."/>
            <person name="Angelini C."/>
            <person name="Antonin V."/>
            <person name="Barry K.W."/>
            <person name="Bougher N.L."/>
            <person name="Buchanan P."/>
            <person name="Buyck B."/>
            <person name="Bense V."/>
            <person name="Catcheside P."/>
            <person name="Chovatia M."/>
            <person name="Cooper J."/>
            <person name="Damon W."/>
            <person name="Desjardin D."/>
            <person name="Finy P."/>
            <person name="Geml J."/>
            <person name="Haridas S."/>
            <person name="Hughes K."/>
            <person name="Justo A."/>
            <person name="Karasinski D."/>
            <person name="Kautmanova I."/>
            <person name="Kiss B."/>
            <person name="Kocsube S."/>
            <person name="Kotiranta H."/>
            <person name="LaButti K.M."/>
            <person name="Lechner B.E."/>
            <person name="Liimatainen K."/>
            <person name="Lipzen A."/>
            <person name="Lukacs Z."/>
            <person name="Mihaltcheva S."/>
            <person name="Morgado L.N."/>
            <person name="Niskanen T."/>
            <person name="Noordeloos M.E."/>
            <person name="Ohm R.A."/>
            <person name="Ortiz-Santana B."/>
            <person name="Ovrebo C."/>
            <person name="Racz N."/>
            <person name="Riley R."/>
            <person name="Savchenko A."/>
            <person name="Shiryaev A."/>
            <person name="Soop K."/>
            <person name="Spirin V."/>
            <person name="Szebenyi C."/>
            <person name="Tomsovsky M."/>
            <person name="Tulloss R.E."/>
            <person name="Uehling J."/>
            <person name="Grigoriev I.V."/>
            <person name="Vagvolgyi C."/>
            <person name="Papp T."/>
            <person name="Martin F.M."/>
            <person name="Miettinen O."/>
            <person name="Hibbett D.S."/>
            <person name="Nagy L.G."/>
        </authorList>
    </citation>
    <scope>NUCLEOTIDE SEQUENCE [LARGE SCALE GENOMIC DNA]</scope>
    <source>
        <strain evidence="1 2">HHB13444</strain>
    </source>
</reference>
<gene>
    <name evidence="1" type="ORF">K466DRAFT_607141</name>
</gene>
<protein>
    <submittedName>
        <fullName evidence="1">Uncharacterized protein</fullName>
    </submittedName>
</protein>
<evidence type="ECO:0000313" key="2">
    <source>
        <dbReference type="Proteomes" id="UP000308197"/>
    </source>
</evidence>
<keyword evidence="2" id="KW-1185">Reference proteome</keyword>
<accession>A0A5C3NXP8</accession>
<dbReference type="EMBL" id="ML212657">
    <property type="protein sequence ID" value="TFK78273.1"/>
    <property type="molecule type" value="Genomic_DNA"/>
</dbReference>